<organism evidence="12 14">
    <name type="scientific">Didymodactylos carnosus</name>
    <dbReference type="NCBI Taxonomy" id="1234261"/>
    <lineage>
        <taxon>Eukaryota</taxon>
        <taxon>Metazoa</taxon>
        <taxon>Spiralia</taxon>
        <taxon>Gnathifera</taxon>
        <taxon>Rotifera</taxon>
        <taxon>Eurotatoria</taxon>
        <taxon>Bdelloidea</taxon>
        <taxon>Philodinida</taxon>
        <taxon>Philodinidae</taxon>
        <taxon>Didymodactylos</taxon>
    </lineage>
</organism>
<evidence type="ECO:0000256" key="4">
    <source>
        <dbReference type="ARBA" id="ARBA00022676"/>
    </source>
</evidence>
<sequence length="569" mass="63824">MATESNVGSSMKSLRHREAQWTWKSDSNAASVGETQEWTSYSDVESVIIEEAFQKKDKAIPVELDDWWIDIANSTATRKHDKNKHTPIKRMPIASHQPQRMKQERYSGALSVKPFNEWTYGGYWFIKQWKDKQQSDIDDSEIAEKAADGILIEGNRQQKAIEAKPLADKLRQIASKDKLSIYQCALQLYTMETFLYKLVNKTLRENDRTKTDTLGPYCYLVYYSWYMTNDKTSDKVYRALELDALMIDHYKTAIGQKKCWFGFTSTSKDPKIAQQFGNTLIIVDMSFVSGLDLSPHSDFPREQEVLLPAGTKFQIEKVEYIQEETKHRIHVKLLPQNNFLQHQLSTIHTTIQLSLQSKHLDTTDIETLCNAFKRNRTLATLDLRRNNISDEGAKALGDALKVNQTLTILDLARNDISDEGAKALGHALKVNQTLTTLDLQSNQISAEGAKALGDALKVNQTLTILDLAWNEISDDGAKALGDALKVNQTLTTLDLQSNQISDDGAKELGDALKVNQTFTTLDLTGNAISDDGAKALGDALKVNQTFTTLHLTGNAISDEGAKALRDALK</sequence>
<dbReference type="EMBL" id="CAJNOQ010016891">
    <property type="protein sequence ID" value="CAF1389247.1"/>
    <property type="molecule type" value="Genomic_DNA"/>
</dbReference>
<dbReference type="EC" id="2.4.2.31" evidence="9"/>
<feature type="compositionally biased region" description="Polar residues" evidence="10">
    <location>
        <begin position="1"/>
        <end position="12"/>
    </location>
</feature>
<dbReference type="SUPFAM" id="SSF56399">
    <property type="entry name" value="ADP-ribosylation"/>
    <property type="match status" value="1"/>
</dbReference>
<accession>A0A815K0G8</accession>
<dbReference type="AlphaFoldDB" id="A0A815K0G8"/>
<dbReference type="GO" id="GO:0005096">
    <property type="term" value="F:GTPase activator activity"/>
    <property type="evidence" value="ECO:0007669"/>
    <property type="project" value="UniProtKB-KW"/>
</dbReference>
<keyword evidence="9" id="KW-0520">NAD</keyword>
<keyword evidence="5 9" id="KW-0808">Transferase</keyword>
<feature type="domain" description="WWE" evidence="11">
    <location>
        <begin position="6"/>
        <end position="90"/>
    </location>
</feature>
<dbReference type="PANTHER" id="PTHR24113">
    <property type="entry name" value="RAN GTPASE-ACTIVATING PROTEIN 1"/>
    <property type="match status" value="1"/>
</dbReference>
<dbReference type="Gene3D" id="3.30.720.50">
    <property type="match status" value="1"/>
</dbReference>
<protein>
    <recommendedName>
        <fullName evidence="9">NAD(P)(+)--arginine ADP-ribosyltransferase</fullName>
        <ecNumber evidence="9">2.4.2.31</ecNumber>
    </recommendedName>
    <alternativeName>
        <fullName evidence="9">Mono(ADP-ribosyl)transferase</fullName>
    </alternativeName>
</protein>
<dbReference type="GO" id="GO:0005829">
    <property type="term" value="C:cytosol"/>
    <property type="evidence" value="ECO:0007669"/>
    <property type="project" value="TreeGrafter"/>
</dbReference>
<keyword evidence="6" id="KW-0548">Nucleotidyltransferase</keyword>
<dbReference type="SUPFAM" id="SSF52047">
    <property type="entry name" value="RNI-like"/>
    <property type="match status" value="1"/>
</dbReference>
<dbReference type="OrthoDB" id="8436363at2759"/>
<name>A0A815K0G8_9BILA</name>
<dbReference type="PROSITE" id="PS50918">
    <property type="entry name" value="WWE"/>
    <property type="match status" value="1"/>
</dbReference>
<keyword evidence="9" id="KW-0521">NADP</keyword>
<evidence type="ECO:0000313" key="13">
    <source>
        <dbReference type="EMBL" id="CAF4284009.1"/>
    </source>
</evidence>
<dbReference type="InterPro" id="IPR000768">
    <property type="entry name" value="ART"/>
</dbReference>
<evidence type="ECO:0000313" key="12">
    <source>
        <dbReference type="EMBL" id="CAF1389247.1"/>
    </source>
</evidence>
<dbReference type="InterPro" id="IPR027038">
    <property type="entry name" value="RanGap"/>
</dbReference>
<dbReference type="Pfam" id="PF02825">
    <property type="entry name" value="WWE"/>
    <property type="match status" value="1"/>
</dbReference>
<feature type="non-terminal residue" evidence="12">
    <location>
        <position position="569"/>
    </location>
</feature>
<evidence type="ECO:0000256" key="3">
    <source>
        <dbReference type="ARBA" id="ARBA00022614"/>
    </source>
</evidence>
<dbReference type="PROSITE" id="PS51996">
    <property type="entry name" value="TR_MART"/>
    <property type="match status" value="1"/>
</dbReference>
<gene>
    <name evidence="12" type="ORF">GPM918_LOCUS32715</name>
    <name evidence="13" type="ORF">SRO942_LOCUS33389</name>
</gene>
<dbReference type="GO" id="GO:0016779">
    <property type="term" value="F:nucleotidyltransferase activity"/>
    <property type="evidence" value="ECO:0007669"/>
    <property type="project" value="UniProtKB-KW"/>
</dbReference>
<evidence type="ECO:0000259" key="11">
    <source>
        <dbReference type="PROSITE" id="PS50918"/>
    </source>
</evidence>
<dbReference type="GO" id="GO:0005634">
    <property type="term" value="C:nucleus"/>
    <property type="evidence" value="ECO:0007669"/>
    <property type="project" value="TreeGrafter"/>
</dbReference>
<keyword evidence="7" id="KW-0677">Repeat</keyword>
<dbReference type="InterPro" id="IPR001611">
    <property type="entry name" value="Leu-rich_rpt"/>
</dbReference>
<comment type="similarity">
    <text evidence="1 9">Belongs to the Arg-specific ADP-ribosyltransferase family.</text>
</comment>
<reference evidence="12" key="1">
    <citation type="submission" date="2021-02" db="EMBL/GenBank/DDBJ databases">
        <authorList>
            <person name="Nowell W R."/>
        </authorList>
    </citation>
    <scope>NUCLEOTIDE SEQUENCE</scope>
</reference>
<evidence type="ECO:0000256" key="2">
    <source>
        <dbReference type="ARBA" id="ARBA00022468"/>
    </source>
</evidence>
<dbReference type="PANTHER" id="PTHR24113:SF12">
    <property type="entry name" value="RAN GTPASE-ACTIVATING PROTEIN 1"/>
    <property type="match status" value="1"/>
</dbReference>
<dbReference type="EMBL" id="CAJOBC010082298">
    <property type="protein sequence ID" value="CAF4284009.1"/>
    <property type="molecule type" value="Genomic_DNA"/>
</dbReference>
<evidence type="ECO:0000313" key="14">
    <source>
        <dbReference type="Proteomes" id="UP000663829"/>
    </source>
</evidence>
<evidence type="ECO:0000256" key="6">
    <source>
        <dbReference type="ARBA" id="ARBA00022695"/>
    </source>
</evidence>
<keyword evidence="3" id="KW-0433">Leucine-rich repeat</keyword>
<dbReference type="GO" id="GO:0106274">
    <property type="term" value="F:NAD+-protein-arginine ADP-ribosyltransferase activity"/>
    <property type="evidence" value="ECO:0007669"/>
    <property type="project" value="UniProtKB-EC"/>
</dbReference>
<evidence type="ECO:0000256" key="9">
    <source>
        <dbReference type="RuleBase" id="RU361228"/>
    </source>
</evidence>
<dbReference type="SMART" id="SM00368">
    <property type="entry name" value="LRR_RI"/>
    <property type="match status" value="7"/>
</dbReference>
<dbReference type="Pfam" id="PF13516">
    <property type="entry name" value="LRR_6"/>
    <property type="match status" value="7"/>
</dbReference>
<comment type="catalytic activity">
    <reaction evidence="8 9">
        <text>L-arginyl-[protein] + NAD(+) = N(omega)-(ADP-D-ribosyl)-L-arginyl-[protein] + nicotinamide + H(+)</text>
        <dbReference type="Rhea" id="RHEA:19149"/>
        <dbReference type="Rhea" id="RHEA-COMP:10532"/>
        <dbReference type="Rhea" id="RHEA-COMP:15087"/>
        <dbReference type="ChEBI" id="CHEBI:15378"/>
        <dbReference type="ChEBI" id="CHEBI:17154"/>
        <dbReference type="ChEBI" id="CHEBI:29965"/>
        <dbReference type="ChEBI" id="CHEBI:57540"/>
        <dbReference type="ChEBI" id="CHEBI:142554"/>
        <dbReference type="EC" id="2.4.2.31"/>
    </reaction>
</comment>
<keyword evidence="14" id="KW-1185">Reference proteome</keyword>
<evidence type="ECO:0000256" key="5">
    <source>
        <dbReference type="ARBA" id="ARBA00022679"/>
    </source>
</evidence>
<dbReference type="Gene3D" id="3.90.176.10">
    <property type="entry name" value="Toxin ADP-ribosyltransferase, Chain A, domain 1"/>
    <property type="match status" value="1"/>
</dbReference>
<keyword evidence="2" id="KW-0343">GTPase activation</keyword>
<dbReference type="Pfam" id="PF01129">
    <property type="entry name" value="ART"/>
    <property type="match status" value="1"/>
</dbReference>
<evidence type="ECO:0000256" key="7">
    <source>
        <dbReference type="ARBA" id="ARBA00022737"/>
    </source>
</evidence>
<feature type="region of interest" description="Disordered" evidence="10">
    <location>
        <begin position="1"/>
        <end position="30"/>
    </location>
</feature>
<evidence type="ECO:0000256" key="1">
    <source>
        <dbReference type="ARBA" id="ARBA00009558"/>
    </source>
</evidence>
<dbReference type="Proteomes" id="UP000663829">
    <property type="component" value="Unassembled WGS sequence"/>
</dbReference>
<dbReference type="GO" id="GO:0031267">
    <property type="term" value="F:small GTPase binding"/>
    <property type="evidence" value="ECO:0007669"/>
    <property type="project" value="TreeGrafter"/>
</dbReference>
<keyword evidence="4 9" id="KW-0328">Glycosyltransferase</keyword>
<dbReference type="SUPFAM" id="SSF117839">
    <property type="entry name" value="WWE domain"/>
    <property type="match status" value="1"/>
</dbReference>
<dbReference type="InterPro" id="IPR032675">
    <property type="entry name" value="LRR_dom_sf"/>
</dbReference>
<dbReference type="InterPro" id="IPR004170">
    <property type="entry name" value="WWE_dom"/>
</dbReference>
<proteinExistence type="inferred from homology"/>
<comment type="caution">
    <text evidence="12">The sequence shown here is derived from an EMBL/GenBank/DDBJ whole genome shotgun (WGS) entry which is preliminary data.</text>
</comment>
<dbReference type="GO" id="GO:0048471">
    <property type="term" value="C:perinuclear region of cytoplasm"/>
    <property type="evidence" value="ECO:0007669"/>
    <property type="project" value="TreeGrafter"/>
</dbReference>
<dbReference type="Proteomes" id="UP000681722">
    <property type="component" value="Unassembled WGS sequence"/>
</dbReference>
<evidence type="ECO:0000256" key="10">
    <source>
        <dbReference type="SAM" id="MobiDB-lite"/>
    </source>
</evidence>
<evidence type="ECO:0000256" key="8">
    <source>
        <dbReference type="ARBA" id="ARBA00047597"/>
    </source>
</evidence>
<dbReference type="Gene3D" id="3.80.10.10">
    <property type="entry name" value="Ribonuclease Inhibitor"/>
    <property type="match status" value="2"/>
</dbReference>
<dbReference type="InterPro" id="IPR037197">
    <property type="entry name" value="WWE_dom_sf"/>
</dbReference>
<dbReference type="GO" id="GO:0006913">
    <property type="term" value="P:nucleocytoplasmic transport"/>
    <property type="evidence" value="ECO:0007669"/>
    <property type="project" value="TreeGrafter"/>
</dbReference>